<dbReference type="Proteomes" id="UP000189703">
    <property type="component" value="Unplaced"/>
</dbReference>
<comment type="similarity">
    <text evidence="3 10">Belongs to the ALG6/ALG8 glucosyltransferase family.</text>
</comment>
<dbReference type="GO" id="GO:0005789">
    <property type="term" value="C:endoplasmic reticulum membrane"/>
    <property type="evidence" value="ECO:0000318"/>
    <property type="project" value="GO_Central"/>
</dbReference>
<dbReference type="KEGG" id="nnu:104609859"/>
<feature type="transmembrane region" description="Helical" evidence="10">
    <location>
        <begin position="241"/>
        <end position="264"/>
    </location>
</feature>
<feature type="compositionally biased region" description="Basic and acidic residues" evidence="11">
    <location>
        <begin position="15"/>
        <end position="25"/>
    </location>
</feature>
<comment type="pathway">
    <text evidence="2 10">Protein modification; protein glycosylation.</text>
</comment>
<keyword evidence="9 10" id="KW-0472">Membrane</keyword>
<evidence type="ECO:0000256" key="6">
    <source>
        <dbReference type="ARBA" id="ARBA00022692"/>
    </source>
</evidence>
<feature type="transmembrane region" description="Helical" evidence="10">
    <location>
        <begin position="207"/>
        <end position="229"/>
    </location>
</feature>
<dbReference type="Pfam" id="PF03155">
    <property type="entry name" value="Alg6_Alg8"/>
    <property type="match status" value="1"/>
</dbReference>
<evidence type="ECO:0000313" key="12">
    <source>
        <dbReference type="Proteomes" id="UP000189703"/>
    </source>
</evidence>
<dbReference type="PANTHER" id="PTHR12413:SF2">
    <property type="entry name" value="DOLICHYL PYROPHOSPHATE GLC1MAN9GLCNAC2 ALPHA-1,3-GLUCOSYLTRANSFERASE-RELATED"/>
    <property type="match status" value="1"/>
</dbReference>
<dbReference type="eggNOG" id="KOG2576">
    <property type="taxonomic scope" value="Eukaryota"/>
</dbReference>
<evidence type="ECO:0000256" key="11">
    <source>
        <dbReference type="SAM" id="MobiDB-lite"/>
    </source>
</evidence>
<evidence type="ECO:0000313" key="13">
    <source>
        <dbReference type="RefSeq" id="XP_010274564.1"/>
    </source>
</evidence>
<evidence type="ECO:0000256" key="2">
    <source>
        <dbReference type="ARBA" id="ARBA00004922"/>
    </source>
</evidence>
<dbReference type="RefSeq" id="XP_010274564.1">
    <property type="nucleotide sequence ID" value="XM_010276262.2"/>
</dbReference>
<accession>A0A1U8B567</accession>
<feature type="transmembrane region" description="Helical" evidence="10">
    <location>
        <begin position="285"/>
        <end position="307"/>
    </location>
</feature>
<keyword evidence="12" id="KW-1185">Reference proteome</keyword>
<evidence type="ECO:0000256" key="5">
    <source>
        <dbReference type="ARBA" id="ARBA00022679"/>
    </source>
</evidence>
<gene>
    <name evidence="13" type="primary">LOC104609859</name>
</gene>
<dbReference type="GO" id="GO:0006488">
    <property type="term" value="P:dolichol-linked oligosaccharide biosynthetic process"/>
    <property type="evidence" value="ECO:0000318"/>
    <property type="project" value="GO_Central"/>
</dbReference>
<keyword evidence="8 10" id="KW-1133">Transmembrane helix</keyword>
<evidence type="ECO:0000256" key="3">
    <source>
        <dbReference type="ARBA" id="ARBA00008715"/>
    </source>
</evidence>
<dbReference type="UniPathway" id="UPA00378"/>
<dbReference type="OMA" id="YHSTDFD"/>
<keyword evidence="4 10" id="KW-0328">Glycosyltransferase</keyword>
<name>A0A1U8B567_NELNU</name>
<dbReference type="EC" id="2.4.1.-" evidence="10"/>
<reference evidence="13" key="1">
    <citation type="submission" date="2025-08" db="UniProtKB">
        <authorList>
            <consortium name="RefSeq"/>
        </authorList>
    </citation>
    <scope>IDENTIFICATION</scope>
</reference>
<feature type="transmembrane region" description="Helical" evidence="10">
    <location>
        <begin position="474"/>
        <end position="496"/>
    </location>
</feature>
<dbReference type="PANTHER" id="PTHR12413">
    <property type="entry name" value="DOLICHYL GLYCOSYLTRANSFERASE"/>
    <property type="match status" value="1"/>
</dbReference>
<organism evidence="12 13">
    <name type="scientific">Nelumbo nucifera</name>
    <name type="common">Sacred lotus</name>
    <dbReference type="NCBI Taxonomy" id="4432"/>
    <lineage>
        <taxon>Eukaryota</taxon>
        <taxon>Viridiplantae</taxon>
        <taxon>Streptophyta</taxon>
        <taxon>Embryophyta</taxon>
        <taxon>Tracheophyta</taxon>
        <taxon>Spermatophyta</taxon>
        <taxon>Magnoliopsida</taxon>
        <taxon>Proteales</taxon>
        <taxon>Nelumbonaceae</taxon>
        <taxon>Nelumbo</taxon>
    </lineage>
</organism>
<dbReference type="InterPro" id="IPR004856">
    <property type="entry name" value="Glyco_trans_ALG6/ALG8"/>
</dbReference>
<dbReference type="GeneID" id="104609859"/>
<dbReference type="AlphaFoldDB" id="A0A1U8B567"/>
<proteinExistence type="inferred from homology"/>
<dbReference type="OrthoDB" id="1689333at2759"/>
<keyword evidence="5 10" id="KW-0808">Transferase</keyword>
<sequence>MEGELTSSRRVAHRSTREETEKEKNRIPGSVTAIEELIWFAGVATCIKLLLIPSYRSTDFEVHRHWLALTSSLPLSQWYYDETSPWTLDYPPLFAYFERFLSIFANLVDTKIVDLHNGLNYSADSVVYFQRISVMVSDLCLFYGVYRLTKSLDSAKRRMIWVLIVWSPALIIVDHVHFQYNGFLLGFLLISLSYLEEGRDLMGGFVFAMLLCFKHLFAVAAPVYFVYLLRHYCRGGLVNSIGKFLMMGTVVGSVFLVAFGPFLYHGQIQQVLRRMFPFGRGLCHAYWAPNFWVFYIISDKGLAFVLAKLGFSIQTPAASFTGGLVGDSSPFAVLPRVTPLVTFMLVLLALSPCLVKVWREPRPGMITRWVAYAYTCGFLFGWHVHEKASLHFVIPLAVVAVRSLEDARHYFLLSIVSCYSLFPLLFEADEYSIKVLLLLLHSLLTWVGFSSQFSKTTVVSTKQQGEKMGSKEGLVAAKGGGLVVGWVRICYLLVLLFVEVWGQFLHHYLLGDKLPFLPLMLISIYCALGIMYSWIWQLRFIIRCP</sequence>
<evidence type="ECO:0000256" key="1">
    <source>
        <dbReference type="ARBA" id="ARBA00004477"/>
    </source>
</evidence>
<feature type="region of interest" description="Disordered" evidence="11">
    <location>
        <begin position="1"/>
        <end position="25"/>
    </location>
</feature>
<feature type="transmembrane region" description="Helical" evidence="10">
    <location>
        <begin position="158"/>
        <end position="173"/>
    </location>
</feature>
<evidence type="ECO:0000256" key="10">
    <source>
        <dbReference type="RuleBase" id="RU363110"/>
    </source>
</evidence>
<evidence type="ECO:0000256" key="4">
    <source>
        <dbReference type="ARBA" id="ARBA00022676"/>
    </source>
</evidence>
<dbReference type="GO" id="GO:0042283">
    <property type="term" value="F:dolichyl pyrophosphate Glc1Man9GlcNAc2 alpha-1,3-glucosyltransferase activity"/>
    <property type="evidence" value="ECO:0000318"/>
    <property type="project" value="GO_Central"/>
</dbReference>
<evidence type="ECO:0000256" key="8">
    <source>
        <dbReference type="ARBA" id="ARBA00022989"/>
    </source>
</evidence>
<keyword evidence="7 10" id="KW-0256">Endoplasmic reticulum</keyword>
<keyword evidence="6 10" id="KW-0812">Transmembrane</keyword>
<dbReference type="FunCoup" id="A0A1U8B567">
    <property type="interactions" value="3990"/>
</dbReference>
<comment type="caution">
    <text evidence="10">Lacks conserved residue(s) required for the propagation of feature annotation.</text>
</comment>
<evidence type="ECO:0000256" key="9">
    <source>
        <dbReference type="ARBA" id="ARBA00023136"/>
    </source>
</evidence>
<feature type="transmembrane region" description="Helical" evidence="10">
    <location>
        <begin position="337"/>
        <end position="358"/>
    </location>
</feature>
<dbReference type="STRING" id="4432.A0A1U8B567"/>
<evidence type="ECO:0000256" key="7">
    <source>
        <dbReference type="ARBA" id="ARBA00022824"/>
    </source>
</evidence>
<protein>
    <recommendedName>
        <fullName evidence="10">Alpha-1,3-glucosyltransferase</fullName>
        <ecNumber evidence="10">2.4.1.-</ecNumber>
    </recommendedName>
</protein>
<comment type="subcellular location">
    <subcellularLocation>
        <location evidence="1 10">Endoplasmic reticulum membrane</location>
        <topology evidence="1 10">Multi-pass membrane protein</topology>
    </subcellularLocation>
</comment>
<feature type="transmembrane region" description="Helical" evidence="10">
    <location>
        <begin position="516"/>
        <end position="535"/>
    </location>
</feature>